<dbReference type="PANTHER" id="PTHR47305">
    <property type="entry name" value="BEN DOMAIN-CONTAINING PROTEIN 2"/>
    <property type="match status" value="1"/>
</dbReference>
<accession>A0A401NX39</accession>
<feature type="domain" description="BEN" evidence="4">
    <location>
        <begin position="578"/>
        <end position="676"/>
    </location>
</feature>
<dbReference type="GO" id="GO:0005634">
    <property type="term" value="C:nucleus"/>
    <property type="evidence" value="ECO:0007669"/>
    <property type="project" value="UniProtKB-SubCell"/>
</dbReference>
<feature type="region of interest" description="Disordered" evidence="3">
    <location>
        <begin position="526"/>
        <end position="564"/>
    </location>
</feature>
<evidence type="ECO:0000313" key="5">
    <source>
        <dbReference type="EMBL" id="GCB65424.1"/>
    </source>
</evidence>
<dbReference type="GO" id="GO:0003677">
    <property type="term" value="F:DNA binding"/>
    <property type="evidence" value="ECO:0007669"/>
    <property type="project" value="InterPro"/>
</dbReference>
<dbReference type="EMBL" id="BFAA01002843">
    <property type="protein sequence ID" value="GCB65424.1"/>
    <property type="molecule type" value="Genomic_DNA"/>
</dbReference>
<dbReference type="AlphaFoldDB" id="A0A401NX39"/>
<dbReference type="PROSITE" id="PS51457">
    <property type="entry name" value="BEN"/>
    <property type="match status" value="2"/>
</dbReference>
<evidence type="ECO:0000256" key="2">
    <source>
        <dbReference type="ARBA" id="ARBA00023242"/>
    </source>
</evidence>
<keyword evidence="2" id="KW-0539">Nucleus</keyword>
<protein>
    <recommendedName>
        <fullName evidence="4">BEN domain-containing protein</fullName>
    </recommendedName>
</protein>
<dbReference type="InterPro" id="IPR018379">
    <property type="entry name" value="BEN_domain"/>
</dbReference>
<feature type="region of interest" description="Disordered" evidence="3">
    <location>
        <begin position="81"/>
        <end position="108"/>
    </location>
</feature>
<feature type="region of interest" description="Disordered" evidence="3">
    <location>
        <begin position="702"/>
        <end position="726"/>
    </location>
</feature>
<dbReference type="OMA" id="YDYSADY"/>
<comment type="caution">
    <text evidence="5">The sequence shown here is derived from an EMBL/GenBank/DDBJ whole genome shotgun (WGS) entry which is preliminary data.</text>
</comment>
<feature type="compositionally biased region" description="Basic and acidic residues" evidence="3">
    <location>
        <begin position="538"/>
        <end position="552"/>
    </location>
</feature>
<dbReference type="OrthoDB" id="8958408at2759"/>
<dbReference type="SMART" id="SM01025">
    <property type="entry name" value="BEN"/>
    <property type="match status" value="2"/>
</dbReference>
<feature type="compositionally biased region" description="Polar residues" evidence="3">
    <location>
        <begin position="326"/>
        <end position="342"/>
    </location>
</feature>
<reference evidence="5 6" key="1">
    <citation type="journal article" date="2018" name="Nat. Ecol. Evol.">
        <title>Shark genomes provide insights into elasmobranch evolution and the origin of vertebrates.</title>
        <authorList>
            <person name="Hara Y"/>
            <person name="Yamaguchi K"/>
            <person name="Onimaru K"/>
            <person name="Kadota M"/>
            <person name="Koyanagi M"/>
            <person name="Keeley SD"/>
            <person name="Tatsumi K"/>
            <person name="Tanaka K"/>
            <person name="Motone F"/>
            <person name="Kageyama Y"/>
            <person name="Nozu R"/>
            <person name="Adachi N"/>
            <person name="Nishimura O"/>
            <person name="Nakagawa R"/>
            <person name="Tanegashima C"/>
            <person name="Kiyatake I"/>
            <person name="Matsumoto R"/>
            <person name="Murakumo K"/>
            <person name="Nishida K"/>
            <person name="Terakita A"/>
            <person name="Kuratani S"/>
            <person name="Sato K"/>
            <person name="Hyodo S Kuraku.S."/>
        </authorList>
    </citation>
    <scope>NUCLEOTIDE SEQUENCE [LARGE SCALE GENOMIC DNA]</scope>
</reference>
<feature type="region of interest" description="Disordered" evidence="3">
    <location>
        <begin position="326"/>
        <end position="387"/>
    </location>
</feature>
<comment type="subcellular location">
    <subcellularLocation>
        <location evidence="1">Nucleus</location>
    </subcellularLocation>
</comment>
<evidence type="ECO:0000256" key="3">
    <source>
        <dbReference type="SAM" id="MobiDB-lite"/>
    </source>
</evidence>
<evidence type="ECO:0000259" key="4">
    <source>
        <dbReference type="PROSITE" id="PS51457"/>
    </source>
</evidence>
<dbReference type="Proteomes" id="UP000288216">
    <property type="component" value="Unassembled WGS sequence"/>
</dbReference>
<keyword evidence="6" id="KW-1185">Reference proteome</keyword>
<evidence type="ECO:0000256" key="1">
    <source>
        <dbReference type="ARBA" id="ARBA00004123"/>
    </source>
</evidence>
<sequence length="726" mass="81907">DSYLRVKVEDDTEAVIFNGAEMVDIQNGSSSLTTDDQPQVNNQKRYLAAVVYVQKPGAEGPRSDLGMNANESAARLPQECLPNRNDISSSTTSHEARPRSGEYTYTYRPKRRKITIHNAPQMRTRDTGDYADYEENGDFVYDYSADYECASDMSEGSYVTDQQRTLVEVLNYCQVMYAAIQRLDKKFDVLHRRVTEMHQGRMKPMFFKPRLMTVSYGNAHQTPLTKMRIQKPVEREVRIRMPPPDQGSRSSPLRIRVEKEPVNVPIPSKPAVPSSPQPQIIYSSARGASPPLPTIHSVQSLQEPTMPCSATAIGISDFAEWTMTTEQDNRTPVSSGASNAARSTGRPYQDGCPSREKEAFVNAKASNDAEHQTTFSKSEVPSSSSADRMSFEYLGDPRRNIKVPAAFLMKARQKTKPKYVARYLIRMMFPKDTLIYSNMQGDKARGIKPLDPNRITALREFLCTLFPTYDLSEEGKDWKTCVSNVNSMIRSLRCEIQKGADLTGDNGKEPEQEGEGAGVCVNLDSDDKDELIPSQNPEEAKATTEVQQREWEQQDTSTVPENDEQRAFEPKETLGNPARQVRLPYSAAYVAKQKTRPELAARYLVRHLFPEEVLVRSNVYGNLDRGIAPLDCNKISAVREFLEEVYPVFDLGENGRDWKACVAAINSSIRSIRHDLRKSLPGYYKKQHPQYFAMYYKKGSENQSNKISTPQSSDPQENFSGDTNTL</sequence>
<dbReference type="STRING" id="75743.A0A401NX39"/>
<dbReference type="PANTHER" id="PTHR47305:SF1">
    <property type="entry name" value="BEN DOMAIN-CONTAINING PROTEIN"/>
    <property type="match status" value="1"/>
</dbReference>
<organism evidence="5 6">
    <name type="scientific">Scyliorhinus torazame</name>
    <name type="common">Cloudy catshark</name>
    <name type="synonym">Catulus torazame</name>
    <dbReference type="NCBI Taxonomy" id="75743"/>
    <lineage>
        <taxon>Eukaryota</taxon>
        <taxon>Metazoa</taxon>
        <taxon>Chordata</taxon>
        <taxon>Craniata</taxon>
        <taxon>Vertebrata</taxon>
        <taxon>Chondrichthyes</taxon>
        <taxon>Elasmobranchii</taxon>
        <taxon>Galeomorphii</taxon>
        <taxon>Galeoidea</taxon>
        <taxon>Carcharhiniformes</taxon>
        <taxon>Scyliorhinidae</taxon>
        <taxon>Scyliorhinus</taxon>
    </lineage>
</organism>
<feature type="domain" description="BEN" evidence="4">
    <location>
        <begin position="398"/>
        <end position="496"/>
    </location>
</feature>
<proteinExistence type="predicted"/>
<gene>
    <name evidence="5" type="ORF">scyTo_0007715</name>
</gene>
<feature type="compositionally biased region" description="Polar residues" evidence="3">
    <location>
        <begin position="372"/>
        <end position="387"/>
    </location>
</feature>
<feature type="non-terminal residue" evidence="5">
    <location>
        <position position="1"/>
    </location>
</feature>
<name>A0A401NX39_SCYTO</name>
<dbReference type="Pfam" id="PF10523">
    <property type="entry name" value="BEN"/>
    <property type="match status" value="2"/>
</dbReference>
<evidence type="ECO:0000313" key="6">
    <source>
        <dbReference type="Proteomes" id="UP000288216"/>
    </source>
</evidence>